<dbReference type="AlphaFoldDB" id="A0A9P6X4T8"/>
<organism evidence="1 2">
    <name type="scientific">Rhizopus oryzae</name>
    <name type="common">Mucormycosis agent</name>
    <name type="synonym">Rhizopus arrhizus var. delemar</name>
    <dbReference type="NCBI Taxonomy" id="64495"/>
    <lineage>
        <taxon>Eukaryota</taxon>
        <taxon>Fungi</taxon>
        <taxon>Fungi incertae sedis</taxon>
        <taxon>Mucoromycota</taxon>
        <taxon>Mucoromycotina</taxon>
        <taxon>Mucoromycetes</taxon>
        <taxon>Mucorales</taxon>
        <taxon>Mucorineae</taxon>
        <taxon>Rhizopodaceae</taxon>
        <taxon>Rhizopus</taxon>
    </lineage>
</organism>
<name>A0A9P6X4T8_RHIOR</name>
<dbReference type="Proteomes" id="UP000716291">
    <property type="component" value="Unassembled WGS sequence"/>
</dbReference>
<evidence type="ECO:0000313" key="1">
    <source>
        <dbReference type="EMBL" id="KAG1305324.1"/>
    </source>
</evidence>
<protein>
    <submittedName>
        <fullName evidence="1">Uncharacterized protein</fullName>
    </submittedName>
</protein>
<sequence>MEYIVDQNEFIVEPIATHSEYLKNMPSSESSSVCPMLTIKKLPTTLLTFKKAPKTLLNTKKQPVLLTLKKISMRMMLKKQPTTTLSATMIEVVSFTRPRPSSATMMPNVNSDNINVNPWIFRGKNITLMFEN</sequence>
<evidence type="ECO:0000313" key="2">
    <source>
        <dbReference type="Proteomes" id="UP000716291"/>
    </source>
</evidence>
<keyword evidence="2" id="KW-1185">Reference proteome</keyword>
<gene>
    <name evidence="1" type="ORF">G6F64_008472</name>
</gene>
<dbReference type="EMBL" id="JAANQT010001394">
    <property type="protein sequence ID" value="KAG1305324.1"/>
    <property type="molecule type" value="Genomic_DNA"/>
</dbReference>
<comment type="caution">
    <text evidence="1">The sequence shown here is derived from an EMBL/GenBank/DDBJ whole genome shotgun (WGS) entry which is preliminary data.</text>
</comment>
<reference evidence="1" key="1">
    <citation type="journal article" date="2020" name="Microb. Genom.">
        <title>Genetic diversity of clinical and environmental Mucorales isolates obtained from an investigation of mucormycosis cases among solid organ transplant recipients.</title>
        <authorList>
            <person name="Nguyen M.H."/>
            <person name="Kaul D."/>
            <person name="Muto C."/>
            <person name="Cheng S.J."/>
            <person name="Richter R.A."/>
            <person name="Bruno V.M."/>
            <person name="Liu G."/>
            <person name="Beyhan S."/>
            <person name="Sundermann A.J."/>
            <person name="Mounaud S."/>
            <person name="Pasculle A.W."/>
            <person name="Nierman W.C."/>
            <person name="Driscoll E."/>
            <person name="Cumbie R."/>
            <person name="Clancy C.J."/>
            <person name="Dupont C.L."/>
        </authorList>
    </citation>
    <scope>NUCLEOTIDE SEQUENCE</scope>
    <source>
        <strain evidence="1">GL11</strain>
    </source>
</reference>
<accession>A0A9P6X4T8</accession>
<proteinExistence type="predicted"/>